<protein>
    <submittedName>
        <fullName evidence="2">Uncharacterized protein</fullName>
    </submittedName>
</protein>
<feature type="region of interest" description="Disordered" evidence="1">
    <location>
        <begin position="1"/>
        <end position="47"/>
    </location>
</feature>
<evidence type="ECO:0000313" key="2">
    <source>
        <dbReference type="EMBL" id="MFC0393758.1"/>
    </source>
</evidence>
<dbReference type="Proteomes" id="UP001589818">
    <property type="component" value="Unassembled WGS sequence"/>
</dbReference>
<comment type="caution">
    <text evidence="2">The sequence shown here is derived from an EMBL/GenBank/DDBJ whole genome shotgun (WGS) entry which is preliminary data.</text>
</comment>
<dbReference type="EMBL" id="JBHLVF010000034">
    <property type="protein sequence ID" value="MFC0393758.1"/>
    <property type="molecule type" value="Genomic_DNA"/>
</dbReference>
<keyword evidence="3" id="KW-1185">Reference proteome</keyword>
<proteinExistence type="predicted"/>
<evidence type="ECO:0000256" key="1">
    <source>
        <dbReference type="SAM" id="MobiDB-lite"/>
    </source>
</evidence>
<evidence type="ECO:0000313" key="3">
    <source>
        <dbReference type="Proteomes" id="UP001589818"/>
    </source>
</evidence>
<reference evidence="2 3" key="1">
    <citation type="submission" date="2024-09" db="EMBL/GenBank/DDBJ databases">
        <authorList>
            <person name="Sun Q."/>
            <person name="Mori K."/>
        </authorList>
    </citation>
    <scope>NUCLEOTIDE SEQUENCE [LARGE SCALE GENOMIC DNA]</scope>
    <source>
        <strain evidence="2 3">CCM 4839</strain>
    </source>
</reference>
<gene>
    <name evidence="2" type="ORF">ACFFJ8_20610</name>
</gene>
<organism evidence="2 3">
    <name type="scientific">Paenibacillus mendelii</name>
    <dbReference type="NCBI Taxonomy" id="206163"/>
    <lineage>
        <taxon>Bacteria</taxon>
        <taxon>Bacillati</taxon>
        <taxon>Bacillota</taxon>
        <taxon>Bacilli</taxon>
        <taxon>Bacillales</taxon>
        <taxon>Paenibacillaceae</taxon>
        <taxon>Paenibacillus</taxon>
    </lineage>
</organism>
<sequence>MSGEQPSNLQRKASQAQSKADRSGQGKAQASQKQSEADRSAVPKHGL</sequence>
<name>A0ABV6JCX8_9BACL</name>
<accession>A0ABV6JCX8</accession>
<dbReference type="RefSeq" id="WP_204820567.1">
    <property type="nucleotide sequence ID" value="NZ_JANHOF010000013.1"/>
</dbReference>
<feature type="compositionally biased region" description="Polar residues" evidence="1">
    <location>
        <begin position="1"/>
        <end position="18"/>
    </location>
</feature>